<organism evidence="1 2">
    <name type="scientific">Parathielavia hyrcaniae</name>
    <dbReference type="NCBI Taxonomy" id="113614"/>
    <lineage>
        <taxon>Eukaryota</taxon>
        <taxon>Fungi</taxon>
        <taxon>Dikarya</taxon>
        <taxon>Ascomycota</taxon>
        <taxon>Pezizomycotina</taxon>
        <taxon>Sordariomycetes</taxon>
        <taxon>Sordariomycetidae</taxon>
        <taxon>Sordariales</taxon>
        <taxon>Chaetomiaceae</taxon>
        <taxon>Parathielavia</taxon>
    </lineage>
</organism>
<evidence type="ECO:0000313" key="2">
    <source>
        <dbReference type="Proteomes" id="UP001305647"/>
    </source>
</evidence>
<keyword evidence="2" id="KW-1185">Reference proteome</keyword>
<gene>
    <name evidence="1" type="ORF">N658DRAFT_321405</name>
</gene>
<comment type="caution">
    <text evidence="1">The sequence shown here is derived from an EMBL/GenBank/DDBJ whole genome shotgun (WGS) entry which is preliminary data.</text>
</comment>
<reference evidence="1" key="1">
    <citation type="journal article" date="2023" name="Mol. Phylogenet. Evol.">
        <title>Genome-scale phylogeny and comparative genomics of the fungal order Sordariales.</title>
        <authorList>
            <person name="Hensen N."/>
            <person name="Bonometti L."/>
            <person name="Westerberg I."/>
            <person name="Brannstrom I.O."/>
            <person name="Guillou S."/>
            <person name="Cros-Aarteil S."/>
            <person name="Calhoun S."/>
            <person name="Haridas S."/>
            <person name="Kuo A."/>
            <person name="Mondo S."/>
            <person name="Pangilinan J."/>
            <person name="Riley R."/>
            <person name="LaButti K."/>
            <person name="Andreopoulos B."/>
            <person name="Lipzen A."/>
            <person name="Chen C."/>
            <person name="Yan M."/>
            <person name="Daum C."/>
            <person name="Ng V."/>
            <person name="Clum A."/>
            <person name="Steindorff A."/>
            <person name="Ohm R.A."/>
            <person name="Martin F."/>
            <person name="Silar P."/>
            <person name="Natvig D.O."/>
            <person name="Lalanne C."/>
            <person name="Gautier V."/>
            <person name="Ament-Velasquez S.L."/>
            <person name="Kruys A."/>
            <person name="Hutchinson M.I."/>
            <person name="Powell A.J."/>
            <person name="Barry K."/>
            <person name="Miller A.N."/>
            <person name="Grigoriev I.V."/>
            <person name="Debuchy R."/>
            <person name="Gladieux P."/>
            <person name="Hiltunen Thoren M."/>
            <person name="Johannesson H."/>
        </authorList>
    </citation>
    <scope>NUCLEOTIDE SEQUENCE</scope>
    <source>
        <strain evidence="1">CBS 757.83</strain>
    </source>
</reference>
<dbReference type="Proteomes" id="UP001305647">
    <property type="component" value="Unassembled WGS sequence"/>
</dbReference>
<accession>A0AAN6T3H4</accession>
<proteinExistence type="predicted"/>
<reference evidence="1" key="2">
    <citation type="submission" date="2023-05" db="EMBL/GenBank/DDBJ databases">
        <authorList>
            <consortium name="Lawrence Berkeley National Laboratory"/>
            <person name="Steindorff A."/>
            <person name="Hensen N."/>
            <person name="Bonometti L."/>
            <person name="Westerberg I."/>
            <person name="Brannstrom I.O."/>
            <person name="Guillou S."/>
            <person name="Cros-Aarteil S."/>
            <person name="Calhoun S."/>
            <person name="Haridas S."/>
            <person name="Kuo A."/>
            <person name="Mondo S."/>
            <person name="Pangilinan J."/>
            <person name="Riley R."/>
            <person name="Labutti K."/>
            <person name="Andreopoulos B."/>
            <person name="Lipzen A."/>
            <person name="Chen C."/>
            <person name="Yanf M."/>
            <person name="Daum C."/>
            <person name="Ng V."/>
            <person name="Clum A."/>
            <person name="Ohm R."/>
            <person name="Martin F."/>
            <person name="Silar P."/>
            <person name="Natvig D."/>
            <person name="Lalanne C."/>
            <person name="Gautier V."/>
            <person name="Ament-Velasquez S.L."/>
            <person name="Kruys A."/>
            <person name="Hutchinson M.I."/>
            <person name="Powell A.J."/>
            <person name="Barry K."/>
            <person name="Miller A.N."/>
            <person name="Grigoriev I.V."/>
            <person name="Debuchy R."/>
            <person name="Gladieux P."/>
            <person name="Thoren M.H."/>
            <person name="Johannesson H."/>
        </authorList>
    </citation>
    <scope>NUCLEOTIDE SEQUENCE</scope>
    <source>
        <strain evidence="1">CBS 757.83</strain>
    </source>
</reference>
<name>A0AAN6T3H4_9PEZI</name>
<sequence>MPVMEMDGWGFIQRETSGQGNHIRHERLPLVLPTPMFARQCVYTRIKAIQLVRVIQHMTRKSKGGCCVQMLARRVGLPVGANSGNLNLGRRGSGVETRCKWNCRNGGRLVIRLPIQKGPCCSQWSGRAPDQFRRSGYRARSRHRGFQRFLRVVGQTVMSEQGRQRSVYLLPHFRIYGTPGVYLIASG</sequence>
<evidence type="ECO:0000313" key="1">
    <source>
        <dbReference type="EMBL" id="KAK4102719.1"/>
    </source>
</evidence>
<protein>
    <submittedName>
        <fullName evidence="1">Uncharacterized protein</fullName>
    </submittedName>
</protein>
<dbReference type="AlphaFoldDB" id="A0AAN6T3H4"/>
<dbReference type="EMBL" id="MU863630">
    <property type="protein sequence ID" value="KAK4102719.1"/>
    <property type="molecule type" value="Genomic_DNA"/>
</dbReference>